<evidence type="ECO:0000313" key="2">
    <source>
        <dbReference type="Proteomes" id="UP000250235"/>
    </source>
</evidence>
<evidence type="ECO:0000313" key="1">
    <source>
        <dbReference type="EMBL" id="KZV20631.1"/>
    </source>
</evidence>
<protein>
    <submittedName>
        <fullName evidence="1">GDSL esterase/lipase-like</fullName>
    </submittedName>
</protein>
<gene>
    <name evidence="1" type="ORF">F511_22045</name>
</gene>
<dbReference type="AlphaFoldDB" id="A0A2Z7AN47"/>
<keyword evidence="2" id="KW-1185">Reference proteome</keyword>
<name>A0A2Z7AN47_9LAMI</name>
<dbReference type="EMBL" id="KV015596">
    <property type="protein sequence ID" value="KZV20631.1"/>
    <property type="molecule type" value="Genomic_DNA"/>
</dbReference>
<proteinExistence type="predicted"/>
<organism evidence="1 2">
    <name type="scientific">Dorcoceras hygrometricum</name>
    <dbReference type="NCBI Taxonomy" id="472368"/>
    <lineage>
        <taxon>Eukaryota</taxon>
        <taxon>Viridiplantae</taxon>
        <taxon>Streptophyta</taxon>
        <taxon>Embryophyta</taxon>
        <taxon>Tracheophyta</taxon>
        <taxon>Spermatophyta</taxon>
        <taxon>Magnoliopsida</taxon>
        <taxon>eudicotyledons</taxon>
        <taxon>Gunneridae</taxon>
        <taxon>Pentapetalae</taxon>
        <taxon>asterids</taxon>
        <taxon>lamiids</taxon>
        <taxon>Lamiales</taxon>
        <taxon>Gesneriaceae</taxon>
        <taxon>Didymocarpoideae</taxon>
        <taxon>Trichosporeae</taxon>
        <taxon>Loxocarpinae</taxon>
        <taxon>Dorcoceras</taxon>
    </lineage>
</organism>
<dbReference type="Proteomes" id="UP000250235">
    <property type="component" value="Unassembled WGS sequence"/>
</dbReference>
<sequence length="261" mass="29042">MASTELFLPEGLDPTEMTTPIDVAKLSQSRAITTSKSRNIGRRDCERLEGGSSGCCSHKSQVRGCRRCVRRNPCDAYVRQDARAKESKRICVLRANGCENVCMNNEGTSQKHSDTNCWDRNIEGVRKLCHNSRKLSHSLNIKPSPYFLDMLLNILSSWFHLNQLVSNLPSISGQTLHLSCSLSWSASEFFWIKCRAGVMCLSSSHLYIPAWLYGDLSSTPCVQILPLLQWTGVTSSSFSLSLKQLGSALENHACTLHLICA</sequence>
<reference evidence="1 2" key="1">
    <citation type="journal article" date="2015" name="Proc. Natl. Acad. Sci. U.S.A.">
        <title>The resurrection genome of Boea hygrometrica: A blueprint for survival of dehydration.</title>
        <authorList>
            <person name="Xiao L."/>
            <person name="Yang G."/>
            <person name="Zhang L."/>
            <person name="Yang X."/>
            <person name="Zhao S."/>
            <person name="Ji Z."/>
            <person name="Zhou Q."/>
            <person name="Hu M."/>
            <person name="Wang Y."/>
            <person name="Chen M."/>
            <person name="Xu Y."/>
            <person name="Jin H."/>
            <person name="Xiao X."/>
            <person name="Hu G."/>
            <person name="Bao F."/>
            <person name="Hu Y."/>
            <person name="Wan P."/>
            <person name="Li L."/>
            <person name="Deng X."/>
            <person name="Kuang T."/>
            <person name="Xiang C."/>
            <person name="Zhu J.K."/>
            <person name="Oliver M.J."/>
            <person name="He Y."/>
        </authorList>
    </citation>
    <scope>NUCLEOTIDE SEQUENCE [LARGE SCALE GENOMIC DNA]</scope>
    <source>
        <strain evidence="2">cv. XS01</strain>
    </source>
</reference>
<accession>A0A2Z7AN47</accession>